<dbReference type="Proteomes" id="UP000515472">
    <property type="component" value="Chromosome"/>
</dbReference>
<dbReference type="EMBL" id="AP023213">
    <property type="protein sequence ID" value="BCO11361.1"/>
    <property type="molecule type" value="Genomic_DNA"/>
</dbReference>
<protein>
    <recommendedName>
        <fullName evidence="1">DUF6946 domain-containing protein</fullName>
    </recommendedName>
</protein>
<proteinExistence type="predicted"/>
<dbReference type="RefSeq" id="WP_185245154.1">
    <property type="nucleotide sequence ID" value="NZ_AP023213.1"/>
</dbReference>
<evidence type="ECO:0000259" key="1">
    <source>
        <dbReference type="Pfam" id="PF22187"/>
    </source>
</evidence>
<reference evidence="2 3" key="1">
    <citation type="submission" date="2020-06" db="EMBL/GenBank/DDBJ databases">
        <title>Interaction of electrochemicaly active bacteria, Geobacter bremensis R4 on different carbon anode.</title>
        <authorList>
            <person name="Meng L."/>
            <person name="Yoshida N."/>
        </authorList>
    </citation>
    <scope>NUCLEOTIDE SEQUENCE [LARGE SCALE GENOMIC DNA]</scope>
    <source>
        <strain evidence="2 3">R4</strain>
    </source>
</reference>
<evidence type="ECO:0000313" key="3">
    <source>
        <dbReference type="Proteomes" id="UP000515472"/>
    </source>
</evidence>
<dbReference type="Pfam" id="PF22187">
    <property type="entry name" value="DUF6946"/>
    <property type="match status" value="1"/>
</dbReference>
<name>A0A7R7FS74_9BACT</name>
<dbReference type="InterPro" id="IPR054024">
    <property type="entry name" value="DUF6946"/>
</dbReference>
<evidence type="ECO:0000313" key="2">
    <source>
        <dbReference type="EMBL" id="BCO11361.1"/>
    </source>
</evidence>
<feature type="domain" description="DUF6946" evidence="1">
    <location>
        <begin position="25"/>
        <end position="247"/>
    </location>
</feature>
<accession>A0A7R7FS74</accession>
<organism evidence="2 3">
    <name type="scientific">Citrifermentans bremense</name>
    <dbReference type="NCBI Taxonomy" id="60035"/>
    <lineage>
        <taxon>Bacteria</taxon>
        <taxon>Pseudomonadati</taxon>
        <taxon>Thermodesulfobacteriota</taxon>
        <taxon>Desulfuromonadia</taxon>
        <taxon>Geobacterales</taxon>
        <taxon>Geobacteraceae</taxon>
        <taxon>Citrifermentans</taxon>
    </lineage>
</organism>
<sequence>MIKTLTLYRPDGMLISCWEDWTRPKREYHWKEGRSAMELAKAWFRGEKLSVPTELQTLLFSTSLLREVKLLNGVPEKVTRLPMRGEGRNHDLALIGETGDHRVTVCIEAKADEAFGNETVSEYWQRAMKRRESGISTKAPERIQALLQMVGHPEIPTDKLRWGAVRYQLLAAMCGTALQAKIDSSSLALFVVHEFHTDLTNEVNVIRNHGDLERLVQTLSSDAITVEPNNLYGPFLIDGVACYIGKIVAA</sequence>
<gene>
    <name evidence="2" type="ORF">GEOBRER4_n1903</name>
</gene>
<dbReference type="AlphaFoldDB" id="A0A7R7FS74"/>
<keyword evidence="3" id="KW-1185">Reference proteome</keyword>